<dbReference type="AlphaFoldDB" id="A0AAE3GSN1"/>
<evidence type="ECO:0000313" key="3">
    <source>
        <dbReference type="Proteomes" id="UP001204953"/>
    </source>
</evidence>
<keyword evidence="2" id="KW-0255">Endonuclease</keyword>
<reference evidence="2" key="1">
    <citation type="submission" date="2022-06" db="EMBL/GenBank/DDBJ databases">
        <title>New cyanobacteria of genus Symplocastrum in benthos of Lake Baikal.</title>
        <authorList>
            <person name="Sorokovikova E."/>
            <person name="Tikhonova I."/>
            <person name="Krasnopeev A."/>
            <person name="Evseev P."/>
            <person name="Gladkikh A."/>
            <person name="Belykh O."/>
        </authorList>
    </citation>
    <scope>NUCLEOTIDE SEQUENCE</scope>
    <source>
        <strain evidence="2">BBK-W-15</strain>
    </source>
</reference>
<dbReference type="Proteomes" id="UP001204953">
    <property type="component" value="Unassembled WGS sequence"/>
</dbReference>
<dbReference type="RefSeq" id="WP_254012755.1">
    <property type="nucleotide sequence ID" value="NZ_JAMZMM010000159.1"/>
</dbReference>
<dbReference type="InterPro" id="IPR008538">
    <property type="entry name" value="Uma2"/>
</dbReference>
<accession>A0AAE3GSN1</accession>
<sequence>MIQTVIRTKLLTFAEFLAYDDGTDTRYELVDGELVEMPTESQENNNIARFLLAQLFKIFPFYLVAHKDTEVEVMGRRATCRIPDLLVHTEESKTALTGATRATITRDMPPPALVIEIVSPGSENRNRDYRYKRTEYAARGIAEYWIVDPEMKQITVCKWVEGQYEDTVFTGEMRIVSDIVPGWELTVADVFAPL</sequence>
<protein>
    <submittedName>
        <fullName evidence="2">Uma2 family endonuclease</fullName>
    </submittedName>
</protein>
<dbReference type="EMBL" id="JAMZMM010000159">
    <property type="protein sequence ID" value="MCP2729985.1"/>
    <property type="molecule type" value="Genomic_DNA"/>
</dbReference>
<evidence type="ECO:0000313" key="2">
    <source>
        <dbReference type="EMBL" id="MCP2729985.1"/>
    </source>
</evidence>
<dbReference type="Pfam" id="PF05685">
    <property type="entry name" value="Uma2"/>
    <property type="match status" value="1"/>
</dbReference>
<gene>
    <name evidence="2" type="ORF">NJ959_16245</name>
</gene>
<dbReference type="CDD" id="cd06260">
    <property type="entry name" value="DUF820-like"/>
    <property type="match status" value="1"/>
</dbReference>
<dbReference type="Gene3D" id="3.90.1570.10">
    <property type="entry name" value="tt1808, chain A"/>
    <property type="match status" value="1"/>
</dbReference>
<feature type="domain" description="Putative restriction endonuclease" evidence="1">
    <location>
        <begin position="14"/>
        <end position="188"/>
    </location>
</feature>
<organism evidence="2 3">
    <name type="scientific">Limnofasciculus baicalensis BBK-W-15</name>
    <dbReference type="NCBI Taxonomy" id="2699891"/>
    <lineage>
        <taxon>Bacteria</taxon>
        <taxon>Bacillati</taxon>
        <taxon>Cyanobacteriota</taxon>
        <taxon>Cyanophyceae</taxon>
        <taxon>Coleofasciculales</taxon>
        <taxon>Coleofasciculaceae</taxon>
        <taxon>Limnofasciculus</taxon>
        <taxon>Limnofasciculus baicalensis</taxon>
    </lineage>
</organism>
<keyword evidence="3" id="KW-1185">Reference proteome</keyword>
<comment type="caution">
    <text evidence="2">The sequence shown here is derived from an EMBL/GenBank/DDBJ whole genome shotgun (WGS) entry which is preliminary data.</text>
</comment>
<proteinExistence type="predicted"/>
<dbReference type="PANTHER" id="PTHR34107:SF2">
    <property type="entry name" value="SLL0888 PROTEIN"/>
    <property type="match status" value="1"/>
</dbReference>
<evidence type="ECO:0000259" key="1">
    <source>
        <dbReference type="Pfam" id="PF05685"/>
    </source>
</evidence>
<dbReference type="InterPro" id="IPR012296">
    <property type="entry name" value="Nuclease_put_TT1808"/>
</dbReference>
<dbReference type="GO" id="GO:0004519">
    <property type="term" value="F:endonuclease activity"/>
    <property type="evidence" value="ECO:0007669"/>
    <property type="project" value="UniProtKB-KW"/>
</dbReference>
<dbReference type="SUPFAM" id="SSF52980">
    <property type="entry name" value="Restriction endonuclease-like"/>
    <property type="match status" value="1"/>
</dbReference>
<name>A0AAE3GSN1_9CYAN</name>
<dbReference type="InterPro" id="IPR011335">
    <property type="entry name" value="Restrct_endonuc-II-like"/>
</dbReference>
<keyword evidence="2" id="KW-0378">Hydrolase</keyword>
<keyword evidence="2" id="KW-0540">Nuclease</keyword>
<dbReference type="PANTHER" id="PTHR34107">
    <property type="entry name" value="SLL0198 PROTEIN-RELATED"/>
    <property type="match status" value="1"/>
</dbReference>